<dbReference type="Proteomes" id="UP001519887">
    <property type="component" value="Unassembled WGS sequence"/>
</dbReference>
<accession>A0ABS7C549</accession>
<feature type="non-terminal residue" evidence="2">
    <location>
        <position position="76"/>
    </location>
</feature>
<dbReference type="PANTHER" id="PTHR43423:SF1">
    <property type="entry name" value="ABC TRANSPORTER I FAMILY MEMBER 17"/>
    <property type="match status" value="1"/>
</dbReference>
<organism evidence="2 3">
    <name type="scientific">Paenibacillus sepulcri</name>
    <dbReference type="NCBI Taxonomy" id="359917"/>
    <lineage>
        <taxon>Bacteria</taxon>
        <taxon>Bacillati</taxon>
        <taxon>Bacillota</taxon>
        <taxon>Bacilli</taxon>
        <taxon>Bacillales</taxon>
        <taxon>Paenibacillaceae</taxon>
        <taxon>Paenibacillus</taxon>
    </lineage>
</organism>
<dbReference type="PANTHER" id="PTHR43423">
    <property type="entry name" value="ABC TRANSPORTER I FAMILY MEMBER 17"/>
    <property type="match status" value="1"/>
</dbReference>
<name>A0ABS7C549_9BACL</name>
<keyword evidence="2" id="KW-0067">ATP-binding</keyword>
<evidence type="ECO:0000313" key="2">
    <source>
        <dbReference type="EMBL" id="MBW7456006.1"/>
    </source>
</evidence>
<reference evidence="2 3" key="1">
    <citation type="submission" date="2021-07" db="EMBL/GenBank/DDBJ databases">
        <title>Paenibacillus radiodurans sp. nov., isolated from the southeastern edge of Tengger Desert.</title>
        <authorList>
            <person name="Zhang G."/>
        </authorList>
    </citation>
    <scope>NUCLEOTIDE SEQUENCE [LARGE SCALE GENOMIC DNA]</scope>
    <source>
        <strain evidence="2 3">CCM 7311</strain>
    </source>
</reference>
<dbReference type="Gene3D" id="3.40.50.300">
    <property type="entry name" value="P-loop containing nucleotide triphosphate hydrolases"/>
    <property type="match status" value="1"/>
</dbReference>
<protein>
    <submittedName>
        <fullName evidence="2">ATP-binding cassette domain-containing protein</fullName>
    </submittedName>
</protein>
<proteinExistence type="predicted"/>
<dbReference type="SUPFAM" id="SSF52540">
    <property type="entry name" value="P-loop containing nucleoside triphosphate hydrolases"/>
    <property type="match status" value="1"/>
</dbReference>
<keyword evidence="2" id="KW-0547">Nucleotide-binding</keyword>
<feature type="domain" description="ABC transporter" evidence="1">
    <location>
        <begin position="18"/>
        <end position="70"/>
    </location>
</feature>
<dbReference type="Pfam" id="PF00005">
    <property type="entry name" value="ABC_tran"/>
    <property type="match status" value="1"/>
</dbReference>
<gene>
    <name evidence="2" type="ORF">K0U00_18415</name>
</gene>
<evidence type="ECO:0000313" key="3">
    <source>
        <dbReference type="Proteomes" id="UP001519887"/>
    </source>
</evidence>
<dbReference type="EMBL" id="JAHZIK010000478">
    <property type="protein sequence ID" value="MBW7456006.1"/>
    <property type="molecule type" value="Genomic_DNA"/>
</dbReference>
<dbReference type="GO" id="GO:0005524">
    <property type="term" value="F:ATP binding"/>
    <property type="evidence" value="ECO:0007669"/>
    <property type="project" value="UniProtKB-KW"/>
</dbReference>
<sequence length="76" mass="8351">MIILKNIHKVYDDDFQALKNINLEFQKGEISVLIGPSGCGKSTTMKLINRLIAPSSGSVLINGQDVKGIDPVQLRR</sequence>
<dbReference type="InterPro" id="IPR003439">
    <property type="entry name" value="ABC_transporter-like_ATP-bd"/>
</dbReference>
<evidence type="ECO:0000259" key="1">
    <source>
        <dbReference type="Pfam" id="PF00005"/>
    </source>
</evidence>
<dbReference type="InterPro" id="IPR027417">
    <property type="entry name" value="P-loop_NTPase"/>
</dbReference>
<keyword evidence="3" id="KW-1185">Reference proteome</keyword>
<comment type="caution">
    <text evidence="2">The sequence shown here is derived from an EMBL/GenBank/DDBJ whole genome shotgun (WGS) entry which is preliminary data.</text>
</comment>